<keyword evidence="3" id="KW-1185">Reference proteome</keyword>
<evidence type="ECO:0000256" key="1">
    <source>
        <dbReference type="SAM" id="MobiDB-lite"/>
    </source>
</evidence>
<reference evidence="2 3" key="1">
    <citation type="submission" date="2020-08" db="EMBL/GenBank/DDBJ databases">
        <title>Sequencing the genomes of 1000 actinobacteria strains.</title>
        <authorList>
            <person name="Klenk H.-P."/>
        </authorList>
    </citation>
    <scope>NUCLEOTIDE SEQUENCE [LARGE SCALE GENOMIC DNA]</scope>
    <source>
        <strain evidence="2 3">DSM 45913</strain>
    </source>
</reference>
<dbReference type="AlphaFoldDB" id="A0A7X0C0L7"/>
<organism evidence="2 3">
    <name type="scientific">Nonomuraea muscovyensis</name>
    <dbReference type="NCBI Taxonomy" id="1124761"/>
    <lineage>
        <taxon>Bacteria</taxon>
        <taxon>Bacillati</taxon>
        <taxon>Actinomycetota</taxon>
        <taxon>Actinomycetes</taxon>
        <taxon>Streptosporangiales</taxon>
        <taxon>Streptosporangiaceae</taxon>
        <taxon>Nonomuraea</taxon>
    </lineage>
</organism>
<feature type="region of interest" description="Disordered" evidence="1">
    <location>
        <begin position="51"/>
        <end position="70"/>
    </location>
</feature>
<gene>
    <name evidence="2" type="ORF">FHU36_002707</name>
</gene>
<evidence type="ECO:0000313" key="2">
    <source>
        <dbReference type="EMBL" id="MBB6346198.1"/>
    </source>
</evidence>
<dbReference type="Proteomes" id="UP000583800">
    <property type="component" value="Unassembled WGS sequence"/>
</dbReference>
<evidence type="ECO:0000313" key="3">
    <source>
        <dbReference type="Proteomes" id="UP000583800"/>
    </source>
</evidence>
<name>A0A7X0C0L7_9ACTN</name>
<sequence>MAEVSLIIPPAIDPGQAEQTRATGTRSFVRGALHLAPVALARFPFGRVDGRRDDQDEGCARRAGATRWRA</sequence>
<accession>A0A7X0C0L7</accession>
<dbReference type="EMBL" id="JACHJB010000001">
    <property type="protein sequence ID" value="MBB6346198.1"/>
    <property type="molecule type" value="Genomic_DNA"/>
</dbReference>
<dbReference type="RefSeq" id="WP_185084035.1">
    <property type="nucleotide sequence ID" value="NZ_JACHJB010000001.1"/>
</dbReference>
<comment type="caution">
    <text evidence="2">The sequence shown here is derived from an EMBL/GenBank/DDBJ whole genome shotgun (WGS) entry which is preliminary data.</text>
</comment>
<proteinExistence type="predicted"/>
<feature type="compositionally biased region" description="Basic and acidic residues" evidence="1">
    <location>
        <begin position="51"/>
        <end position="60"/>
    </location>
</feature>
<protein>
    <submittedName>
        <fullName evidence="2">Uncharacterized protein</fullName>
    </submittedName>
</protein>